<sequence length="293" mass="31588">MSPFDRIVIIFNPNSTGDAPRSAEELRSELVRRLPAVPVELCPTQHAGHARELAREAAGTGRPLLVSVSGDGGYNEVVDGVMQSGNDQAVCAVRAAGNANDHRRVTRERPLADAIVAGDVRRIDLLRLTVGSGAAAQVRYAHSYIGVGLTPVVAVDLEEGGKGSWREIVTVVRSFSRFRPFPIRLEDGRRRRIDSLVFANIHQMAKYATLSEDSRPDDGRFEVITQQRTGKLRVLATALRAATRGLGRQPSATHYAFTTLAPMPLQLDGELVELEADTPVAVDIAPGALATVG</sequence>
<dbReference type="RefSeq" id="WP_091217686.1">
    <property type="nucleotide sequence ID" value="NZ_FNHE01000005.1"/>
</dbReference>
<dbReference type="InterPro" id="IPR001206">
    <property type="entry name" value="Diacylglycerol_kinase_cat_dom"/>
</dbReference>
<evidence type="ECO:0000313" key="4">
    <source>
        <dbReference type="EMBL" id="SDM33198.1"/>
    </source>
</evidence>
<evidence type="ECO:0000256" key="1">
    <source>
        <dbReference type="ARBA" id="ARBA00001946"/>
    </source>
</evidence>
<keyword evidence="4" id="KW-0418">Kinase</keyword>
<dbReference type="Pfam" id="PF00781">
    <property type="entry name" value="DAGK_cat"/>
    <property type="match status" value="1"/>
</dbReference>
<gene>
    <name evidence="4" type="ORF">SAMN05660642_02176</name>
</gene>
<protein>
    <submittedName>
        <fullName evidence="4">Diacylglycerol kinase family enzyme</fullName>
    </submittedName>
</protein>
<evidence type="ECO:0000259" key="3">
    <source>
        <dbReference type="PROSITE" id="PS50146"/>
    </source>
</evidence>
<dbReference type="InterPro" id="IPR050187">
    <property type="entry name" value="Lipid_Phosphate_FormReg"/>
</dbReference>
<reference evidence="5" key="1">
    <citation type="submission" date="2016-10" db="EMBL/GenBank/DDBJ databases">
        <authorList>
            <person name="Varghese N."/>
            <person name="Submissions S."/>
        </authorList>
    </citation>
    <scope>NUCLEOTIDE SEQUENCE [LARGE SCALE GENOMIC DNA]</scope>
    <source>
        <strain evidence="5">DSM 45419</strain>
    </source>
</reference>
<dbReference type="InterPro" id="IPR017438">
    <property type="entry name" value="ATP-NAD_kinase_N"/>
</dbReference>
<dbReference type="AlphaFoldDB" id="A0A1G9SCK0"/>
<dbReference type="Gene3D" id="2.60.200.40">
    <property type="match status" value="1"/>
</dbReference>
<dbReference type="InterPro" id="IPR016064">
    <property type="entry name" value="NAD/diacylglycerol_kinase_sf"/>
</dbReference>
<evidence type="ECO:0000256" key="2">
    <source>
        <dbReference type="ARBA" id="ARBA00005983"/>
    </source>
</evidence>
<dbReference type="SUPFAM" id="SSF111331">
    <property type="entry name" value="NAD kinase/diacylglycerol kinase-like"/>
    <property type="match status" value="1"/>
</dbReference>
<dbReference type="PROSITE" id="PS50146">
    <property type="entry name" value="DAGK"/>
    <property type="match status" value="1"/>
</dbReference>
<dbReference type="Gene3D" id="3.40.50.10330">
    <property type="entry name" value="Probable inorganic polyphosphate/atp-NAD kinase, domain 1"/>
    <property type="match status" value="1"/>
</dbReference>
<keyword evidence="5" id="KW-1185">Reference proteome</keyword>
<keyword evidence="4" id="KW-0808">Transferase</keyword>
<dbReference type="PANTHER" id="PTHR12358">
    <property type="entry name" value="SPHINGOSINE KINASE"/>
    <property type="match status" value="1"/>
</dbReference>
<comment type="similarity">
    <text evidence="2">Belongs to the diacylglycerol/lipid kinase family.</text>
</comment>
<feature type="domain" description="DAGKc" evidence="3">
    <location>
        <begin position="2"/>
        <end position="132"/>
    </location>
</feature>
<dbReference type="GO" id="GO:0016301">
    <property type="term" value="F:kinase activity"/>
    <property type="evidence" value="ECO:0007669"/>
    <property type="project" value="UniProtKB-KW"/>
</dbReference>
<dbReference type="EMBL" id="FNHE01000005">
    <property type="protein sequence ID" value="SDM33198.1"/>
    <property type="molecule type" value="Genomic_DNA"/>
</dbReference>
<accession>A0A1G9SCK0</accession>
<dbReference type="OrthoDB" id="5172746at2"/>
<evidence type="ECO:0000313" key="5">
    <source>
        <dbReference type="Proteomes" id="UP000198680"/>
    </source>
</evidence>
<proteinExistence type="inferred from homology"/>
<dbReference type="PANTHER" id="PTHR12358:SF54">
    <property type="entry name" value="SPHINGOSINE KINASE RELATED PROTEIN"/>
    <property type="match status" value="1"/>
</dbReference>
<dbReference type="STRING" id="1137991.SAMN05660642_02176"/>
<organism evidence="4 5">
    <name type="scientific">Geodermatophilus siccatus</name>
    <dbReference type="NCBI Taxonomy" id="1137991"/>
    <lineage>
        <taxon>Bacteria</taxon>
        <taxon>Bacillati</taxon>
        <taxon>Actinomycetota</taxon>
        <taxon>Actinomycetes</taxon>
        <taxon>Geodermatophilales</taxon>
        <taxon>Geodermatophilaceae</taxon>
        <taxon>Geodermatophilus</taxon>
    </lineage>
</organism>
<dbReference type="Proteomes" id="UP000198680">
    <property type="component" value="Unassembled WGS sequence"/>
</dbReference>
<comment type="cofactor">
    <cofactor evidence="1">
        <name>Mg(2+)</name>
        <dbReference type="ChEBI" id="CHEBI:18420"/>
    </cofactor>
</comment>
<name>A0A1G9SCK0_9ACTN</name>